<name>A0A1M6FPP6_9ACTN</name>
<protein>
    <recommendedName>
        <fullName evidence="1">NERD domain-containing protein</fullName>
    </recommendedName>
</protein>
<dbReference type="RefSeq" id="WP_073186913.1">
    <property type="nucleotide sequence ID" value="NZ_FQZG01000022.1"/>
</dbReference>
<dbReference type="Proteomes" id="UP000184512">
    <property type="component" value="Unassembled WGS sequence"/>
</dbReference>
<sequence length="135" mass="14375">METRALSAPDGTLFAALPIYADESTLPAFVQLSIVGSQGCESEVFRNRFDDVEDEGRLDAELDGATDAQLGALGEEAAAALLEENFEAIIVALGDAGMPRDEGRQDLDVVAIVDGELVAFEVKTLYRSRRAEPGA</sequence>
<dbReference type="EMBL" id="FQZG01000022">
    <property type="protein sequence ID" value="SHI99701.1"/>
    <property type="molecule type" value="Genomic_DNA"/>
</dbReference>
<dbReference type="STRING" id="1123357.SAMN02745244_01503"/>
<proteinExistence type="predicted"/>
<reference evidence="2 3" key="1">
    <citation type="submission" date="2016-11" db="EMBL/GenBank/DDBJ databases">
        <authorList>
            <person name="Jaros S."/>
            <person name="Januszkiewicz K."/>
            <person name="Wedrychowicz H."/>
        </authorList>
    </citation>
    <scope>NUCLEOTIDE SEQUENCE [LARGE SCALE GENOMIC DNA]</scope>
    <source>
        <strain evidence="2 3">DSM 12906</strain>
    </source>
</reference>
<evidence type="ECO:0000313" key="2">
    <source>
        <dbReference type="EMBL" id="SHI99701.1"/>
    </source>
</evidence>
<evidence type="ECO:0000259" key="1">
    <source>
        <dbReference type="PROSITE" id="PS50965"/>
    </source>
</evidence>
<gene>
    <name evidence="2" type="ORF">SAMN02745244_01503</name>
</gene>
<accession>A0A1M6FPP6</accession>
<dbReference type="AlphaFoldDB" id="A0A1M6FPP6"/>
<dbReference type="PROSITE" id="PS50965">
    <property type="entry name" value="NERD"/>
    <property type="match status" value="1"/>
</dbReference>
<feature type="domain" description="NERD" evidence="1">
    <location>
        <begin position="70"/>
        <end position="135"/>
    </location>
</feature>
<dbReference type="InterPro" id="IPR011528">
    <property type="entry name" value="NERD"/>
</dbReference>
<keyword evidence="3" id="KW-1185">Reference proteome</keyword>
<evidence type="ECO:0000313" key="3">
    <source>
        <dbReference type="Proteomes" id="UP000184512"/>
    </source>
</evidence>
<organism evidence="2 3">
    <name type="scientific">Tessaracoccus bendigoensis DSM 12906</name>
    <dbReference type="NCBI Taxonomy" id="1123357"/>
    <lineage>
        <taxon>Bacteria</taxon>
        <taxon>Bacillati</taxon>
        <taxon>Actinomycetota</taxon>
        <taxon>Actinomycetes</taxon>
        <taxon>Propionibacteriales</taxon>
        <taxon>Propionibacteriaceae</taxon>
        <taxon>Tessaracoccus</taxon>
    </lineage>
</organism>